<feature type="binding site" evidence="5">
    <location>
        <begin position="14"/>
        <end position="21"/>
    </location>
    <ligand>
        <name>ATP</name>
        <dbReference type="ChEBI" id="CHEBI:30616"/>
    </ligand>
</feature>
<protein>
    <recommendedName>
        <fullName evidence="1 5">Adenylyl-sulfate kinase</fullName>
        <ecNumber evidence="1 5">2.7.1.25</ecNumber>
    </recommendedName>
    <alternativeName>
        <fullName evidence="5">APS kinase</fullName>
    </alternativeName>
    <alternativeName>
        <fullName evidence="5">ATP adenosine-5'-phosphosulfate 3'-phosphotransferase</fullName>
    </alternativeName>
    <alternativeName>
        <fullName evidence="5">Adenosine-5'-phosphosulfate kinase</fullName>
    </alternativeName>
</protein>
<comment type="catalytic activity">
    <reaction evidence="5 6">
        <text>adenosine 5'-phosphosulfate + ATP = 3'-phosphoadenylyl sulfate + ADP + H(+)</text>
        <dbReference type="Rhea" id="RHEA:24152"/>
        <dbReference type="ChEBI" id="CHEBI:15378"/>
        <dbReference type="ChEBI" id="CHEBI:30616"/>
        <dbReference type="ChEBI" id="CHEBI:58243"/>
        <dbReference type="ChEBI" id="CHEBI:58339"/>
        <dbReference type="ChEBI" id="CHEBI:456216"/>
        <dbReference type="EC" id="2.7.1.25"/>
    </reaction>
</comment>
<evidence type="ECO:0000256" key="6">
    <source>
        <dbReference type="RuleBase" id="RU004347"/>
    </source>
</evidence>
<feature type="domain" description="APS kinase" evidence="7">
    <location>
        <begin position="6"/>
        <end position="154"/>
    </location>
</feature>
<dbReference type="GO" id="GO:0010134">
    <property type="term" value="P:sulfate assimilation via adenylyl sulfate reduction"/>
    <property type="evidence" value="ECO:0007669"/>
    <property type="project" value="TreeGrafter"/>
</dbReference>
<dbReference type="HAMAP" id="MF_00065">
    <property type="entry name" value="Adenylyl_sulf_kinase"/>
    <property type="match status" value="1"/>
</dbReference>
<evidence type="ECO:0000256" key="4">
    <source>
        <dbReference type="ARBA" id="ARBA00022840"/>
    </source>
</evidence>
<evidence type="ECO:0000256" key="3">
    <source>
        <dbReference type="ARBA" id="ARBA00022741"/>
    </source>
</evidence>
<dbReference type="GO" id="GO:0070814">
    <property type="term" value="P:hydrogen sulfide biosynthetic process"/>
    <property type="evidence" value="ECO:0007669"/>
    <property type="project" value="UniProtKB-UniRule"/>
</dbReference>
<keyword evidence="5 6" id="KW-0418">Kinase</keyword>
<dbReference type="GO" id="GO:0019379">
    <property type="term" value="P:sulfate assimilation, phosphoadenylyl sulfate reduction by phosphoadenylyl-sulfate reductase (thioredoxin)"/>
    <property type="evidence" value="ECO:0007669"/>
    <property type="project" value="TreeGrafter"/>
</dbReference>
<dbReference type="InterPro" id="IPR002891">
    <property type="entry name" value="APS"/>
</dbReference>
<dbReference type="GO" id="GO:0004781">
    <property type="term" value="F:sulfate adenylyltransferase (ATP) activity"/>
    <property type="evidence" value="ECO:0007669"/>
    <property type="project" value="TreeGrafter"/>
</dbReference>
<dbReference type="CDD" id="cd02027">
    <property type="entry name" value="APSK"/>
    <property type="match status" value="1"/>
</dbReference>
<keyword evidence="4 5" id="KW-0067">ATP-binding</keyword>
<dbReference type="AlphaFoldDB" id="A0A497EN91"/>
<evidence type="ECO:0000313" key="8">
    <source>
        <dbReference type="EMBL" id="RLE48697.1"/>
    </source>
</evidence>
<dbReference type="GO" id="GO:0004020">
    <property type="term" value="F:adenylylsulfate kinase activity"/>
    <property type="evidence" value="ECO:0007669"/>
    <property type="project" value="UniProtKB-UniRule"/>
</dbReference>
<dbReference type="Proteomes" id="UP000278475">
    <property type="component" value="Unassembled WGS sequence"/>
</dbReference>
<comment type="pathway">
    <text evidence="5 6">Sulfur metabolism; hydrogen sulfide biosynthesis; sulfite from sulfate: step 2/3.</text>
</comment>
<dbReference type="GO" id="GO:0005524">
    <property type="term" value="F:ATP binding"/>
    <property type="evidence" value="ECO:0007669"/>
    <property type="project" value="UniProtKB-UniRule"/>
</dbReference>
<dbReference type="PANTHER" id="PTHR42700">
    <property type="entry name" value="SULFATE ADENYLYLTRANSFERASE"/>
    <property type="match status" value="1"/>
</dbReference>
<sequence length="177" mass="19565">MTAEKQGFVIWLTGLPGSGKTTIAKELAKLLAEKGLDVEVLDGDEMRKVLSPEAGFSREDRERHIRRVAYVASLLAKHGVATIVSLISPYRSAREYARSLTKNFIEVYVKCPLEVCMQRDPKGLYKKALAGEIRDLTGLQDVYEEPQNPEVVVNTAAESAEQCALKILKFLEGKGLA</sequence>
<reference evidence="8 9" key="1">
    <citation type="submission" date="2018-06" db="EMBL/GenBank/DDBJ databases">
        <title>Extensive metabolic versatility and redundancy in microbially diverse, dynamic hydrothermal sediments.</title>
        <authorList>
            <person name="Dombrowski N."/>
            <person name="Teske A."/>
            <person name="Baker B.J."/>
        </authorList>
    </citation>
    <scope>NUCLEOTIDE SEQUENCE [LARGE SCALE GENOMIC DNA]</scope>
    <source>
        <strain evidence="8">B66_G16</strain>
    </source>
</reference>
<dbReference type="EC" id="2.7.1.25" evidence="1 5"/>
<comment type="caution">
    <text evidence="8">The sequence shown here is derived from an EMBL/GenBank/DDBJ whole genome shotgun (WGS) entry which is preliminary data.</text>
</comment>
<dbReference type="InterPro" id="IPR027417">
    <property type="entry name" value="P-loop_NTPase"/>
</dbReference>
<dbReference type="SUPFAM" id="SSF52540">
    <property type="entry name" value="P-loop containing nucleoside triphosphate hydrolases"/>
    <property type="match status" value="1"/>
</dbReference>
<dbReference type="Pfam" id="PF01583">
    <property type="entry name" value="APS_kinase"/>
    <property type="match status" value="1"/>
</dbReference>
<dbReference type="NCBIfam" id="NF003013">
    <property type="entry name" value="PRK03846.1"/>
    <property type="match status" value="1"/>
</dbReference>
<name>A0A497EN91_9CREN</name>
<dbReference type="UniPathway" id="UPA00140">
    <property type="reaction ID" value="UER00205"/>
</dbReference>
<comment type="function">
    <text evidence="5 6">Catalyzes the synthesis of activated sulfate.</text>
</comment>
<dbReference type="PANTHER" id="PTHR42700:SF1">
    <property type="entry name" value="SULFATE ADENYLYLTRANSFERASE"/>
    <property type="match status" value="1"/>
</dbReference>
<evidence type="ECO:0000259" key="7">
    <source>
        <dbReference type="Pfam" id="PF01583"/>
    </source>
</evidence>
<dbReference type="InterPro" id="IPR059117">
    <property type="entry name" value="APS_kinase_dom"/>
</dbReference>
<keyword evidence="2 5" id="KW-0808">Transferase</keyword>
<gene>
    <name evidence="5 8" type="primary">cysC</name>
    <name evidence="8" type="ORF">DRJ31_06660</name>
</gene>
<feature type="active site" description="Phosphoserine intermediate" evidence="5">
    <location>
        <position position="88"/>
    </location>
</feature>
<dbReference type="InterPro" id="IPR050512">
    <property type="entry name" value="Sulf_AdTrans/APS_kinase"/>
</dbReference>
<dbReference type="EMBL" id="QMQV01000062">
    <property type="protein sequence ID" value="RLE48697.1"/>
    <property type="molecule type" value="Genomic_DNA"/>
</dbReference>
<dbReference type="GO" id="GO:0005737">
    <property type="term" value="C:cytoplasm"/>
    <property type="evidence" value="ECO:0007669"/>
    <property type="project" value="TreeGrafter"/>
</dbReference>
<accession>A0A497EN91</accession>
<dbReference type="NCBIfam" id="NF004041">
    <property type="entry name" value="PRK05541.1"/>
    <property type="match status" value="1"/>
</dbReference>
<evidence type="ECO:0000313" key="9">
    <source>
        <dbReference type="Proteomes" id="UP000278475"/>
    </source>
</evidence>
<comment type="similarity">
    <text evidence="5 6">Belongs to the APS kinase family.</text>
</comment>
<dbReference type="Gene3D" id="3.40.50.300">
    <property type="entry name" value="P-loop containing nucleotide triphosphate hydrolases"/>
    <property type="match status" value="1"/>
</dbReference>
<organism evidence="8 9">
    <name type="scientific">Thermoproteota archaeon</name>
    <dbReference type="NCBI Taxonomy" id="2056631"/>
    <lineage>
        <taxon>Archaea</taxon>
        <taxon>Thermoproteota</taxon>
    </lineage>
</organism>
<keyword evidence="3 5" id="KW-0547">Nucleotide-binding</keyword>
<keyword evidence="5" id="KW-0597">Phosphoprotein</keyword>
<dbReference type="NCBIfam" id="TIGR00455">
    <property type="entry name" value="apsK"/>
    <property type="match status" value="1"/>
</dbReference>
<proteinExistence type="inferred from homology"/>
<evidence type="ECO:0000256" key="1">
    <source>
        <dbReference type="ARBA" id="ARBA00012121"/>
    </source>
</evidence>
<evidence type="ECO:0000256" key="5">
    <source>
        <dbReference type="HAMAP-Rule" id="MF_00065"/>
    </source>
</evidence>
<evidence type="ECO:0000256" key="2">
    <source>
        <dbReference type="ARBA" id="ARBA00022679"/>
    </source>
</evidence>